<feature type="compositionally biased region" description="Basic and acidic residues" evidence="1">
    <location>
        <begin position="62"/>
        <end position="73"/>
    </location>
</feature>
<evidence type="ECO:0000256" key="1">
    <source>
        <dbReference type="SAM" id="MobiDB-lite"/>
    </source>
</evidence>
<name>B7U590_BACIU</name>
<dbReference type="AlphaFoldDB" id="B7U590"/>
<evidence type="ECO:0000313" key="2">
    <source>
        <dbReference type="EMBL" id="ACJ66893.1"/>
    </source>
</evidence>
<reference evidence="2" key="1">
    <citation type="submission" date="2008-10" db="EMBL/GenBank/DDBJ databases">
        <title>Identification of conjugative transfer genes on the p19 plasmid from the Bacillus subtilis soil strain 19.</title>
        <authorList>
            <person name="Poluektova E."/>
            <person name="Gagarina E."/>
            <person name="Shilovski I."/>
            <person name="Nezametdinova V."/>
            <person name="Prozorov A."/>
            <person name="Rodionova S."/>
        </authorList>
    </citation>
    <scope>NUCLEOTIDE SEQUENCE</scope>
    <source>
        <strain evidence="2">19</strain>
        <plasmid evidence="2">p19</plasmid>
    </source>
</reference>
<geneLocation type="plasmid" evidence="2">
    <name>p19</name>
</geneLocation>
<gene>
    <name evidence="2" type="ORF">Bsb_13</name>
</gene>
<organism evidence="2">
    <name type="scientific">Bacillus subtilis</name>
    <dbReference type="NCBI Taxonomy" id="1423"/>
    <lineage>
        <taxon>Bacteria</taxon>
        <taxon>Bacillati</taxon>
        <taxon>Bacillota</taxon>
        <taxon>Bacilli</taxon>
        <taxon>Bacillales</taxon>
        <taxon>Bacillaceae</taxon>
        <taxon>Bacillus</taxon>
    </lineage>
</organism>
<dbReference type="RefSeq" id="WP_041335101.1">
    <property type="nucleotide sequence ID" value="NZ_BSEE01000009.1"/>
</dbReference>
<sequence length="254" mass="30245">MLFDANNVELDEIEKVTTKPEQDEDTNKKDAADAQPKENVLKKEKPKLRSLKKLKVISGKKNKPELKKSETAELKDKKKKKEKVYSRVPELLPFVDVTEDDYFELKNGTMEIFQIDSEDIKQLNDLELHYKIMSMTKFLRTYSHDFKWVSMGYPVTTNDQLEYWQLKLAEAENPVYKQFIQRKIDELNFLEKNYFNRDYYLFLYSDEKSLDSLKDNIKSVKNTHRNALSLKDIPQEKKYQILYKMNNQNSKIKS</sequence>
<feature type="compositionally biased region" description="Basic residues" evidence="1">
    <location>
        <begin position="44"/>
        <end position="61"/>
    </location>
</feature>
<proteinExistence type="predicted"/>
<accession>B7U590</accession>
<feature type="compositionally biased region" description="Basic and acidic residues" evidence="1">
    <location>
        <begin position="13"/>
        <end position="43"/>
    </location>
</feature>
<dbReference type="EMBL" id="FJ434456">
    <property type="protein sequence ID" value="ACJ66893.1"/>
    <property type="molecule type" value="Genomic_DNA"/>
</dbReference>
<feature type="region of interest" description="Disordered" evidence="1">
    <location>
        <begin position="1"/>
        <end position="73"/>
    </location>
</feature>
<protein>
    <submittedName>
        <fullName evidence="2">Uncharacterized protein</fullName>
    </submittedName>
</protein>
<keyword evidence="2" id="KW-0614">Plasmid</keyword>